<evidence type="ECO:0000259" key="1">
    <source>
        <dbReference type="Pfam" id="PF01551"/>
    </source>
</evidence>
<organism evidence="2 3">
    <name type="scientific">Lysinibacillus parviboronicapiens</name>
    <dbReference type="NCBI Taxonomy" id="436516"/>
    <lineage>
        <taxon>Bacteria</taxon>
        <taxon>Bacillati</taxon>
        <taxon>Bacillota</taxon>
        <taxon>Bacilli</taxon>
        <taxon>Bacillales</taxon>
        <taxon>Bacillaceae</taxon>
        <taxon>Lysinibacillus</taxon>
    </lineage>
</organism>
<evidence type="ECO:0000313" key="2">
    <source>
        <dbReference type="EMBL" id="MET4560277.1"/>
    </source>
</evidence>
<dbReference type="Proteomes" id="UP001549363">
    <property type="component" value="Unassembled WGS sequence"/>
</dbReference>
<keyword evidence="3" id="KW-1185">Reference proteome</keyword>
<reference evidence="2 3" key="1">
    <citation type="submission" date="2024-06" db="EMBL/GenBank/DDBJ databases">
        <title>Sorghum-associated microbial communities from plants grown in Nebraska, USA.</title>
        <authorList>
            <person name="Schachtman D."/>
        </authorList>
    </citation>
    <scope>NUCLEOTIDE SEQUENCE [LARGE SCALE GENOMIC DNA]</scope>
    <source>
        <strain evidence="2 3">736</strain>
    </source>
</reference>
<protein>
    <recommendedName>
        <fullName evidence="1">M23ase beta-sheet core domain-containing protein</fullName>
    </recommendedName>
</protein>
<sequence>MNHTERSAMYWLLEDILEEHIKSKKVGQRVKQGQKIGMMGSTGRSTGTHLHFEIHNDSWVSGQKYTVDPMKWIQLNTCVPLGTVDYL</sequence>
<accession>A0ABV2PH47</accession>
<dbReference type="PANTHER" id="PTHR21666:SF270">
    <property type="entry name" value="MUREIN HYDROLASE ACTIVATOR ENVC"/>
    <property type="match status" value="1"/>
</dbReference>
<dbReference type="Pfam" id="PF01551">
    <property type="entry name" value="Peptidase_M23"/>
    <property type="match status" value="1"/>
</dbReference>
<evidence type="ECO:0000313" key="3">
    <source>
        <dbReference type="Proteomes" id="UP001549363"/>
    </source>
</evidence>
<gene>
    <name evidence="2" type="ORF">ABIA69_001421</name>
</gene>
<dbReference type="InterPro" id="IPR050570">
    <property type="entry name" value="Cell_wall_metabolism_enzyme"/>
</dbReference>
<dbReference type="CDD" id="cd12797">
    <property type="entry name" value="M23_peptidase"/>
    <property type="match status" value="1"/>
</dbReference>
<dbReference type="EMBL" id="JBEPSB010000004">
    <property type="protein sequence ID" value="MET4560277.1"/>
    <property type="molecule type" value="Genomic_DNA"/>
</dbReference>
<name>A0ABV2PH47_9BACI</name>
<dbReference type="Gene3D" id="2.70.70.10">
    <property type="entry name" value="Glucose Permease (Domain IIA)"/>
    <property type="match status" value="1"/>
</dbReference>
<dbReference type="RefSeq" id="WP_107923779.1">
    <property type="nucleotide sequence ID" value="NZ_PYWH01000007.1"/>
</dbReference>
<dbReference type="InterPro" id="IPR011055">
    <property type="entry name" value="Dup_hybrid_motif"/>
</dbReference>
<dbReference type="InterPro" id="IPR016047">
    <property type="entry name" value="M23ase_b-sheet_dom"/>
</dbReference>
<dbReference type="PANTHER" id="PTHR21666">
    <property type="entry name" value="PEPTIDASE-RELATED"/>
    <property type="match status" value="1"/>
</dbReference>
<comment type="caution">
    <text evidence="2">The sequence shown here is derived from an EMBL/GenBank/DDBJ whole genome shotgun (WGS) entry which is preliminary data.</text>
</comment>
<feature type="domain" description="M23ase beta-sheet core" evidence="1">
    <location>
        <begin position="24"/>
        <end position="57"/>
    </location>
</feature>
<proteinExistence type="predicted"/>
<dbReference type="SUPFAM" id="SSF51261">
    <property type="entry name" value="Duplicated hybrid motif"/>
    <property type="match status" value="1"/>
</dbReference>